<name>A0ABQ5SU11_9ACTN</name>
<protein>
    <recommendedName>
        <fullName evidence="3">N-acetyltransferase domain-containing protein</fullName>
    </recommendedName>
</protein>
<accession>A0ABQ5SU11</accession>
<evidence type="ECO:0000313" key="2">
    <source>
        <dbReference type="Proteomes" id="UP001142292"/>
    </source>
</evidence>
<sequence>MKAALSPITAEDLPAVSRFMHRQLNPKVEELQWAQALRVPWDVPQPNHGFFLAQGERVVGAYLAYYSERQVAGETLQVCNLGAWCVLDSHRHQGLRLLTTLLKQPGYEFTDFSPSGNVVPLNRKLKFTDLDTTTSLVPGVPLPRGRGVRVSSRPDVLDSVLQGEERELYADHRAAAAARHIVLSTGSEHCYVVARKDTRKGVRAFASVLYASNPELLRRHAPRLATHLLTQHGAAATLIEHRVAGGAPTGSHRLSRSRPKMLRSEALDPARVDYLYSELTCLEW</sequence>
<organism evidence="1 2">
    <name type="scientific">Nocardioides luteus</name>
    <dbReference type="NCBI Taxonomy" id="1844"/>
    <lineage>
        <taxon>Bacteria</taxon>
        <taxon>Bacillati</taxon>
        <taxon>Actinomycetota</taxon>
        <taxon>Actinomycetes</taxon>
        <taxon>Propionibacteriales</taxon>
        <taxon>Nocardioidaceae</taxon>
        <taxon>Nocardioides</taxon>
    </lineage>
</organism>
<gene>
    <name evidence="1" type="ORF">GCM10017579_16980</name>
</gene>
<dbReference type="EMBL" id="BSEL01000004">
    <property type="protein sequence ID" value="GLJ67662.1"/>
    <property type="molecule type" value="Genomic_DNA"/>
</dbReference>
<keyword evidence="2" id="KW-1185">Reference proteome</keyword>
<dbReference type="Gene3D" id="3.40.630.30">
    <property type="match status" value="1"/>
</dbReference>
<proteinExistence type="predicted"/>
<evidence type="ECO:0000313" key="1">
    <source>
        <dbReference type="EMBL" id="GLJ67662.1"/>
    </source>
</evidence>
<reference evidence="1" key="1">
    <citation type="journal article" date="2014" name="Int. J. Syst. Evol. Microbiol.">
        <title>Complete genome of a new Firmicutes species belonging to the dominant human colonic microbiota ('Ruminococcus bicirculans') reveals two chromosomes and a selective capacity to utilize plant glucans.</title>
        <authorList>
            <consortium name="NISC Comparative Sequencing Program"/>
            <person name="Wegmann U."/>
            <person name="Louis P."/>
            <person name="Goesmann A."/>
            <person name="Henrissat B."/>
            <person name="Duncan S.H."/>
            <person name="Flint H.J."/>
        </authorList>
    </citation>
    <scope>NUCLEOTIDE SEQUENCE</scope>
    <source>
        <strain evidence="1">VKM Ac-1246</strain>
    </source>
</reference>
<reference evidence="1" key="2">
    <citation type="submission" date="2023-01" db="EMBL/GenBank/DDBJ databases">
        <authorList>
            <person name="Sun Q."/>
            <person name="Evtushenko L."/>
        </authorList>
    </citation>
    <scope>NUCLEOTIDE SEQUENCE</scope>
    <source>
        <strain evidence="1">VKM Ac-1246</strain>
    </source>
</reference>
<dbReference type="Proteomes" id="UP001142292">
    <property type="component" value="Unassembled WGS sequence"/>
</dbReference>
<evidence type="ECO:0008006" key="3">
    <source>
        <dbReference type="Google" id="ProtNLM"/>
    </source>
</evidence>
<comment type="caution">
    <text evidence="1">The sequence shown here is derived from an EMBL/GenBank/DDBJ whole genome shotgun (WGS) entry which is preliminary data.</text>
</comment>
<dbReference type="RefSeq" id="WP_229787451.1">
    <property type="nucleotide sequence ID" value="NZ_BMRK01000004.1"/>
</dbReference>
<dbReference type="InterPro" id="IPR016181">
    <property type="entry name" value="Acyl_CoA_acyltransferase"/>
</dbReference>
<dbReference type="SUPFAM" id="SSF55729">
    <property type="entry name" value="Acyl-CoA N-acyltransferases (Nat)"/>
    <property type="match status" value="1"/>
</dbReference>